<proteinExistence type="predicted"/>
<dbReference type="PANTHER" id="PTHR47332">
    <property type="entry name" value="SET DOMAIN-CONTAINING PROTEIN 5"/>
    <property type="match status" value="1"/>
</dbReference>
<evidence type="ECO:0000313" key="2">
    <source>
        <dbReference type="EMBL" id="KAK3936719.1"/>
    </source>
</evidence>
<keyword evidence="3" id="KW-1185">Reference proteome</keyword>
<protein>
    <recommendedName>
        <fullName evidence="1">SET domain-containing protein</fullName>
    </recommendedName>
</protein>
<dbReference type="Gene3D" id="2.170.270.10">
    <property type="entry name" value="SET domain"/>
    <property type="match status" value="1"/>
</dbReference>
<dbReference type="SMART" id="SM00317">
    <property type="entry name" value="SET"/>
    <property type="match status" value="1"/>
</dbReference>
<gene>
    <name evidence="2" type="ORF">QBC46DRAFT_24732</name>
</gene>
<feature type="domain" description="SET" evidence="1">
    <location>
        <begin position="24"/>
        <end position="206"/>
    </location>
</feature>
<evidence type="ECO:0000313" key="3">
    <source>
        <dbReference type="Proteomes" id="UP001303473"/>
    </source>
</evidence>
<name>A0AAN6N1M9_9PEZI</name>
<dbReference type="PANTHER" id="PTHR47332:SF4">
    <property type="entry name" value="SET DOMAIN-CONTAINING PROTEIN 5"/>
    <property type="match status" value="1"/>
</dbReference>
<organism evidence="2 3">
    <name type="scientific">Diplogelasinospora grovesii</name>
    <dbReference type="NCBI Taxonomy" id="303347"/>
    <lineage>
        <taxon>Eukaryota</taxon>
        <taxon>Fungi</taxon>
        <taxon>Dikarya</taxon>
        <taxon>Ascomycota</taxon>
        <taxon>Pezizomycotina</taxon>
        <taxon>Sordariomycetes</taxon>
        <taxon>Sordariomycetidae</taxon>
        <taxon>Sordariales</taxon>
        <taxon>Diplogelasinosporaceae</taxon>
        <taxon>Diplogelasinospora</taxon>
    </lineage>
</organism>
<comment type="caution">
    <text evidence="2">The sequence shown here is derived from an EMBL/GenBank/DDBJ whole genome shotgun (WGS) entry which is preliminary data.</text>
</comment>
<dbReference type="AlphaFoldDB" id="A0AAN6N1M9"/>
<dbReference type="InterPro" id="IPR053185">
    <property type="entry name" value="SET_domain_protein"/>
</dbReference>
<dbReference type="SUPFAM" id="SSF82199">
    <property type="entry name" value="SET domain"/>
    <property type="match status" value="1"/>
</dbReference>
<dbReference type="Proteomes" id="UP001303473">
    <property type="component" value="Unassembled WGS sequence"/>
</dbReference>
<reference evidence="3" key="1">
    <citation type="journal article" date="2023" name="Mol. Phylogenet. Evol.">
        <title>Genome-scale phylogeny and comparative genomics of the fungal order Sordariales.</title>
        <authorList>
            <person name="Hensen N."/>
            <person name="Bonometti L."/>
            <person name="Westerberg I."/>
            <person name="Brannstrom I.O."/>
            <person name="Guillou S."/>
            <person name="Cros-Aarteil S."/>
            <person name="Calhoun S."/>
            <person name="Haridas S."/>
            <person name="Kuo A."/>
            <person name="Mondo S."/>
            <person name="Pangilinan J."/>
            <person name="Riley R."/>
            <person name="LaButti K."/>
            <person name="Andreopoulos B."/>
            <person name="Lipzen A."/>
            <person name="Chen C."/>
            <person name="Yan M."/>
            <person name="Daum C."/>
            <person name="Ng V."/>
            <person name="Clum A."/>
            <person name="Steindorff A."/>
            <person name="Ohm R.A."/>
            <person name="Martin F."/>
            <person name="Silar P."/>
            <person name="Natvig D.O."/>
            <person name="Lalanne C."/>
            <person name="Gautier V."/>
            <person name="Ament-Velasquez S.L."/>
            <person name="Kruys A."/>
            <person name="Hutchinson M.I."/>
            <person name="Powell A.J."/>
            <person name="Barry K."/>
            <person name="Miller A.N."/>
            <person name="Grigoriev I.V."/>
            <person name="Debuchy R."/>
            <person name="Gladieux P."/>
            <person name="Hiltunen Thoren M."/>
            <person name="Johannesson H."/>
        </authorList>
    </citation>
    <scope>NUCLEOTIDE SEQUENCE [LARGE SCALE GENOMIC DNA]</scope>
    <source>
        <strain evidence="3">CBS 340.73</strain>
    </source>
</reference>
<evidence type="ECO:0000259" key="1">
    <source>
        <dbReference type="PROSITE" id="PS50280"/>
    </source>
</evidence>
<dbReference type="InterPro" id="IPR001214">
    <property type="entry name" value="SET_dom"/>
</dbReference>
<sequence>MVLACSAIEFEAMGPRSAALDQGHGMTEIRSTGSMGNGLFATKHIPRATQVLDEVPVLAIPASSELDPDDDIPAFCTALQHLFRTEWKRLDDLHCNTALITPARRATIRQWYKDKGITDNNGDTLKGKKLQDAAKATTKRFAIFLTNRVQMGAQGLYGSGVFPLYSRINHSCVPNVHNAYNPGTQRLTLYSIRDIGAGEQITTSYISSACRTRQQRREETENWGFVCSCLACTDTSIDLLRQRMFELDQRLAAYESPWQRRMDLRTSPLARMLAPAMPSSVKGALQDAEQLAELLKRQGLEGMELCKTYRECSKYSLKLGSTEKAMYYARKELDIERCCIGTETAHLQKDMEGAEYWLAHLEHLCGGTGNSGEVKGELIIV</sequence>
<dbReference type="EMBL" id="MU853875">
    <property type="protein sequence ID" value="KAK3936719.1"/>
    <property type="molecule type" value="Genomic_DNA"/>
</dbReference>
<dbReference type="Pfam" id="PF00856">
    <property type="entry name" value="SET"/>
    <property type="match status" value="1"/>
</dbReference>
<accession>A0AAN6N1M9</accession>
<dbReference type="PROSITE" id="PS50280">
    <property type="entry name" value="SET"/>
    <property type="match status" value="1"/>
</dbReference>
<dbReference type="InterPro" id="IPR046341">
    <property type="entry name" value="SET_dom_sf"/>
</dbReference>
<dbReference type="CDD" id="cd20071">
    <property type="entry name" value="SET_SMYD"/>
    <property type="match status" value="1"/>
</dbReference>